<dbReference type="SUPFAM" id="SSF56712">
    <property type="entry name" value="Prokaryotic type I DNA topoisomerase"/>
    <property type="match status" value="1"/>
</dbReference>
<keyword evidence="3" id="KW-0479">Metal-binding</keyword>
<dbReference type="Gene3D" id="3.30.65.10">
    <property type="entry name" value="Bacterial Topoisomerase I, domain 1"/>
    <property type="match status" value="2"/>
</dbReference>
<evidence type="ECO:0000256" key="2">
    <source>
        <dbReference type="ARBA" id="ARBA00009446"/>
    </source>
</evidence>
<feature type="site" description="Interaction with DNA" evidence="10">
    <location>
        <position position="148"/>
    </location>
</feature>
<proteinExistence type="inferred from homology"/>
<dbReference type="RefSeq" id="WP_025435532.1">
    <property type="nucleotide sequence ID" value="NZ_CP007452.1"/>
</dbReference>
<name>W8T456_PEPAC</name>
<feature type="site" description="Interaction with DNA" evidence="10">
    <location>
        <position position="139"/>
    </location>
</feature>
<evidence type="ECO:0000259" key="11">
    <source>
        <dbReference type="PROSITE" id="PS50880"/>
    </source>
</evidence>
<dbReference type="EMBL" id="CP007452">
    <property type="protein sequence ID" value="AHM56539.1"/>
    <property type="molecule type" value="Genomic_DNA"/>
</dbReference>
<keyword evidence="5" id="KW-0862">Zinc</keyword>
<reference evidence="13 14" key="1">
    <citation type="journal article" date="2014" name="Genome Announc.">
        <title>Complete Genome Sequence of Amino Acid-Utilizing Eubacterium acidaminophilum al-2 (DSM 3953).</title>
        <authorList>
            <person name="Poehlein A."/>
            <person name="Andreesen J.R."/>
            <person name="Daniel R."/>
        </authorList>
    </citation>
    <scope>NUCLEOTIDE SEQUENCE [LARGE SCALE GENOMIC DNA]</scope>
    <source>
        <strain evidence="13 14">DSM 3953</strain>
    </source>
</reference>
<evidence type="ECO:0000256" key="10">
    <source>
        <dbReference type="HAMAP-Rule" id="MF_00952"/>
    </source>
</evidence>
<dbReference type="Proteomes" id="UP000019591">
    <property type="component" value="Chromosome"/>
</dbReference>
<sequence>MAKNLVIVESPAKAKTIGKFLGSNYKVKASVGHVRDLPKSKLGVDIENEFEPQYITIRGKGPTINEIKKEAKKSDRIFLATDPDREGEAISWHLANILKLDEKEACRIEFNEITKDAIKKAIKTPRQIDTDLVDAQQARRVLDRLVGYQISPLLWDKVRKGLSAGRVQSAVTKIICDREKEIDAFEPKEYWTLDITAAKEDGSKIEFKFHGDKENKIEINSEQETNNIIDAINNKELDISQVEKKERKRKAMPSFTTSSLQQEAASRLNFTTKKTMMVAQQLYEGIDVKGEGNVGLVTYIRTDSTRISDEAVDKAKEYIVSEIGEKYFKGFEKSKSKAKKVQDAHEAIRPTYIDKTPDSIKDSLSSDQYKLYKLIWERYTASLMKDSIYDGMSVLADAGGYSFKATGSKLKFDGFLKVYSFAKQEDTILPDVSVGEKLSIVETMPKQHFTQPPPRYSEASLVKTLEELGIGRPSTYAPTISTILARGYVEKQGSALKPSELGVLINEIMEKNFDYIVDVKFTADMESKLDLIEEGKLKWKSIISEFYGPLKVSIEKAEETIEKISMDEETDEICDKCGANMLIKYGRFGRFLACKNYPECKSTKPLLNKTGLACPKCKEGDLVERRSKRGRFFYGCSRYPECDFVSWDKPTGEMCPECGEFLVEKYTKKETKIKCSNKECGYVKTEK</sequence>
<dbReference type="GO" id="GO:0003677">
    <property type="term" value="F:DNA binding"/>
    <property type="evidence" value="ECO:0007669"/>
    <property type="project" value="UniProtKB-KW"/>
</dbReference>
<feature type="site" description="Interaction with DNA" evidence="10">
    <location>
        <position position="486"/>
    </location>
</feature>
<accession>W8T456</accession>
<dbReference type="GO" id="GO:0003917">
    <property type="term" value="F:DNA topoisomerase type I (single strand cut, ATP-independent) activity"/>
    <property type="evidence" value="ECO:0007669"/>
    <property type="project" value="UniProtKB-UniRule"/>
</dbReference>
<evidence type="ECO:0000256" key="7">
    <source>
        <dbReference type="ARBA" id="ARBA00023029"/>
    </source>
</evidence>
<dbReference type="InterPro" id="IPR013825">
    <property type="entry name" value="Topo_IA_cen_sub2"/>
</dbReference>
<dbReference type="CDD" id="cd00186">
    <property type="entry name" value="TOP1Ac"/>
    <property type="match status" value="1"/>
</dbReference>
<evidence type="ECO:0000256" key="1">
    <source>
        <dbReference type="ARBA" id="ARBA00000213"/>
    </source>
</evidence>
<dbReference type="InterPro" id="IPR028612">
    <property type="entry name" value="Topoisom_1_IA"/>
</dbReference>
<evidence type="ECO:0000313" key="14">
    <source>
        <dbReference type="Proteomes" id="UP000019591"/>
    </source>
</evidence>
<dbReference type="PRINTS" id="PR00417">
    <property type="entry name" value="PRTPISMRASEI"/>
</dbReference>
<dbReference type="PROSITE" id="PS00396">
    <property type="entry name" value="TOPO_IA_1"/>
    <property type="match status" value="1"/>
</dbReference>
<dbReference type="InterPro" id="IPR034149">
    <property type="entry name" value="TOPRIM_TopoI"/>
</dbReference>
<dbReference type="PANTHER" id="PTHR42785">
    <property type="entry name" value="DNA TOPOISOMERASE, TYPE IA, CORE"/>
    <property type="match status" value="1"/>
</dbReference>
<comment type="subunit">
    <text evidence="10">Monomer.</text>
</comment>
<dbReference type="Gene3D" id="3.40.50.140">
    <property type="match status" value="1"/>
</dbReference>
<dbReference type="InterPro" id="IPR013824">
    <property type="entry name" value="Topo_IA_cen_sub1"/>
</dbReference>
<evidence type="ECO:0000256" key="6">
    <source>
        <dbReference type="ARBA" id="ARBA00022842"/>
    </source>
</evidence>
<evidence type="ECO:0000256" key="3">
    <source>
        <dbReference type="ARBA" id="ARBA00022723"/>
    </source>
</evidence>
<dbReference type="NCBIfam" id="TIGR01051">
    <property type="entry name" value="topA_bact"/>
    <property type="match status" value="1"/>
</dbReference>
<dbReference type="OrthoDB" id="9804262at2"/>
<dbReference type="HAMAP" id="MF_00952">
    <property type="entry name" value="Topoisom_1_prok"/>
    <property type="match status" value="1"/>
</dbReference>
<dbReference type="PROSITE" id="PS50880">
    <property type="entry name" value="TOPRIM"/>
    <property type="match status" value="1"/>
</dbReference>
<dbReference type="Pfam" id="PF01751">
    <property type="entry name" value="Toprim"/>
    <property type="match status" value="1"/>
</dbReference>
<comment type="catalytic activity">
    <reaction evidence="1 10">
        <text>ATP-independent breakage of single-stranded DNA, followed by passage and rejoining.</text>
        <dbReference type="EC" id="5.6.2.1"/>
    </reaction>
</comment>
<keyword evidence="9 10" id="KW-0413">Isomerase</keyword>
<dbReference type="AlphaFoldDB" id="W8T456"/>
<evidence type="ECO:0000256" key="4">
    <source>
        <dbReference type="ARBA" id="ARBA00022771"/>
    </source>
</evidence>
<keyword evidence="4" id="KW-0863">Zinc-finger</keyword>
<dbReference type="EC" id="5.6.2.1" evidence="10"/>
<organism evidence="13 14">
    <name type="scientific">Peptoclostridium acidaminophilum DSM 3953</name>
    <dbReference type="NCBI Taxonomy" id="1286171"/>
    <lineage>
        <taxon>Bacteria</taxon>
        <taxon>Bacillati</taxon>
        <taxon>Bacillota</taxon>
        <taxon>Clostridia</taxon>
        <taxon>Peptostreptococcales</taxon>
        <taxon>Peptoclostridiaceae</taxon>
        <taxon>Peptoclostridium</taxon>
    </lineage>
</organism>
<dbReference type="InterPro" id="IPR003601">
    <property type="entry name" value="Topo_IA_2"/>
</dbReference>
<feature type="domain" description="Toprim" evidence="11">
    <location>
        <begin position="3"/>
        <end position="113"/>
    </location>
</feature>
<dbReference type="InterPro" id="IPR013498">
    <property type="entry name" value="Topo_IA_Znf"/>
</dbReference>
<dbReference type="SUPFAM" id="SSF57783">
    <property type="entry name" value="Zinc beta-ribbon"/>
    <property type="match status" value="1"/>
</dbReference>
<feature type="site" description="Interaction with DNA" evidence="10">
    <location>
        <position position="33"/>
    </location>
</feature>
<evidence type="ECO:0000313" key="13">
    <source>
        <dbReference type="EMBL" id="AHM56539.1"/>
    </source>
</evidence>
<dbReference type="Pfam" id="PF01396">
    <property type="entry name" value="Zn_ribbon_Top1"/>
    <property type="match status" value="3"/>
</dbReference>
<dbReference type="GO" id="GO:0005694">
    <property type="term" value="C:chromosome"/>
    <property type="evidence" value="ECO:0007669"/>
    <property type="project" value="InterPro"/>
</dbReference>
<dbReference type="Gene3D" id="2.70.20.10">
    <property type="entry name" value="Topoisomerase I, domain 3"/>
    <property type="match status" value="1"/>
</dbReference>
<gene>
    <name evidence="10 13" type="primary">topA</name>
    <name evidence="13" type="ORF">EAL2_c12440</name>
</gene>
<dbReference type="PROSITE" id="PS52039">
    <property type="entry name" value="TOPO_IA_2"/>
    <property type="match status" value="1"/>
</dbReference>
<keyword evidence="14" id="KW-1185">Reference proteome</keyword>
<evidence type="ECO:0000259" key="12">
    <source>
        <dbReference type="PROSITE" id="PS52039"/>
    </source>
</evidence>
<keyword evidence="8 10" id="KW-0238">DNA-binding</keyword>
<dbReference type="InterPro" id="IPR013497">
    <property type="entry name" value="Topo_IA_cen"/>
</dbReference>
<feature type="site" description="Interaction with DNA" evidence="10">
    <location>
        <position position="140"/>
    </location>
</feature>
<dbReference type="STRING" id="1286171.EAL2_c12440"/>
<dbReference type="Pfam" id="PF01131">
    <property type="entry name" value="Topoisom_bac"/>
    <property type="match status" value="1"/>
</dbReference>
<evidence type="ECO:0000256" key="8">
    <source>
        <dbReference type="ARBA" id="ARBA00023125"/>
    </source>
</evidence>
<feature type="site" description="Interaction with DNA" evidence="10">
    <location>
        <position position="301"/>
    </location>
</feature>
<feature type="region of interest" description="Interaction with DNA" evidence="10">
    <location>
        <begin position="163"/>
        <end position="168"/>
    </location>
</feature>
<dbReference type="InterPro" id="IPR023406">
    <property type="entry name" value="Topo_IA_AS"/>
</dbReference>
<dbReference type="KEGG" id="eac:EAL2_c12440"/>
<feature type="site" description="Interaction with DNA" evidence="10">
    <location>
        <position position="155"/>
    </location>
</feature>
<dbReference type="SMART" id="SM00437">
    <property type="entry name" value="TOP1Ac"/>
    <property type="match status" value="1"/>
</dbReference>
<keyword evidence="6" id="KW-0460">Magnesium</keyword>
<dbReference type="PATRIC" id="fig|1286171.3.peg.1193"/>
<dbReference type="InterPro" id="IPR005733">
    <property type="entry name" value="TopoI_bac-type"/>
</dbReference>
<protein>
    <recommendedName>
        <fullName evidence="10">DNA topoisomerase 1</fullName>
        <ecNumber evidence="10">5.6.2.1</ecNumber>
    </recommendedName>
    <alternativeName>
        <fullName evidence="10">DNA topoisomerase I</fullName>
    </alternativeName>
</protein>
<dbReference type="InterPro" id="IPR003602">
    <property type="entry name" value="Topo_IA_DNA-bd_dom"/>
</dbReference>
<dbReference type="InterPro" id="IPR006171">
    <property type="entry name" value="TOPRIM_dom"/>
</dbReference>
<dbReference type="InterPro" id="IPR013826">
    <property type="entry name" value="Topo_IA_cen_sub3"/>
</dbReference>
<dbReference type="PANTHER" id="PTHR42785:SF1">
    <property type="entry name" value="DNA TOPOISOMERASE"/>
    <property type="match status" value="1"/>
</dbReference>
<dbReference type="GO" id="GO:0006265">
    <property type="term" value="P:DNA topological change"/>
    <property type="evidence" value="ECO:0007669"/>
    <property type="project" value="UniProtKB-UniRule"/>
</dbReference>
<dbReference type="Gene3D" id="1.10.460.10">
    <property type="entry name" value="Topoisomerase I, domain 2"/>
    <property type="match status" value="1"/>
</dbReference>
<dbReference type="Gene3D" id="1.10.290.10">
    <property type="entry name" value="Topoisomerase I, domain 4"/>
    <property type="match status" value="1"/>
</dbReference>
<feature type="domain" description="Topo IA-type catalytic" evidence="12">
    <location>
        <begin position="129"/>
        <end position="554"/>
    </location>
</feature>
<evidence type="ECO:0000256" key="9">
    <source>
        <dbReference type="ARBA" id="ARBA00023235"/>
    </source>
</evidence>
<dbReference type="InterPro" id="IPR000380">
    <property type="entry name" value="Topo_IA"/>
</dbReference>
<comment type="function">
    <text evidence="10">Releases the supercoiling and torsional tension of DNA, which is introduced during the DNA replication and transcription, by transiently cleaving and rejoining one strand of the DNA duplex. Introduces a single-strand break via transesterification at a target site in duplex DNA. The scissile phosphodiester is attacked by the catalytic tyrosine of the enzyme, resulting in the formation of a DNA-(5'-phosphotyrosyl)-enzyme intermediate and the expulsion of a 3'-OH DNA strand. The free DNA strand then undergoes passage around the unbroken strand, thus removing DNA supercoils. Finally, in the religation step, the DNA 3'-OH attacks the covalent intermediate to expel the active-site tyrosine and restore the DNA phosphodiester backbone.</text>
</comment>
<keyword evidence="7 10" id="KW-0799">Topoisomerase</keyword>
<dbReference type="GO" id="GO:0008270">
    <property type="term" value="F:zinc ion binding"/>
    <property type="evidence" value="ECO:0007669"/>
    <property type="project" value="UniProtKB-KW"/>
</dbReference>
<dbReference type="InterPro" id="IPR023405">
    <property type="entry name" value="Topo_IA_core_domain"/>
</dbReference>
<feature type="active site" description="O-(5'-phospho-DNA)-tyrosine intermediate" evidence="10">
    <location>
        <position position="299"/>
    </location>
</feature>
<feature type="site" description="Interaction with DNA" evidence="10">
    <location>
        <position position="143"/>
    </location>
</feature>
<dbReference type="HOGENOM" id="CLU_002929_4_3_9"/>
<evidence type="ECO:0000256" key="5">
    <source>
        <dbReference type="ARBA" id="ARBA00022833"/>
    </source>
</evidence>
<comment type="similarity">
    <text evidence="2 10">Belongs to the type IA topoisomerase family.</text>
</comment>
<dbReference type="SMART" id="SM00436">
    <property type="entry name" value="TOP1Bc"/>
    <property type="match status" value="1"/>
</dbReference>
<dbReference type="CDD" id="cd03363">
    <property type="entry name" value="TOPRIM_TopoIA_TopoI"/>
    <property type="match status" value="1"/>
</dbReference>
<dbReference type="SMART" id="SM00493">
    <property type="entry name" value="TOPRIM"/>
    <property type="match status" value="1"/>
</dbReference>
<dbReference type="eggNOG" id="COG0550">
    <property type="taxonomic scope" value="Bacteria"/>
</dbReference>